<dbReference type="PANTHER" id="PTHR33223:SF6">
    <property type="entry name" value="CCHC-TYPE DOMAIN-CONTAINING PROTEIN"/>
    <property type="match status" value="1"/>
</dbReference>
<sequence length="664" mass="74712">MDLDALRRRIVTLEREMRENGGTRSGLPMPTTFDGTTDLQDYLKSFNLIATAHNWTPARCVQVLPLFLRGSAKAIYESIEPDIKDNWRSLIDVMADKLKQMSPSLTARQKLAQRKQLTGESLEEFAQAIRNLVLRAYPNNSLEMDFGNLVLGALENDVKQANEVRLRQFRSEIARDFFRANMAPRLKERVMYMEEPQTLEEAVAQARRVEQVQGNLADDMWKNTQDAKAEVALAEVNADPRKSRTKPRENGKIKTILGEEITPKDRTNKTFGEETTPKDKINLIFEGNPEFRPIRRGNFTSRGFTGYPRGLNTYRGGFTPRGANANFTPLGNNFQGTNNNGNFQPNFNQKQNWPRGRGPTGPNRGRGGSDADRGRTGWRVNEGGCAFVPLGAAGGRQGQRLQMAAAIRECVGRMSRLNYVYARGKRTAFQFAVVKINQWSVSTSRPIKRTSAIPERIDKGLETVEQHQDDVVVRVEKMDVSSRACPTQELQRTAQPNGTPGIEQQPPNSQKRASVNKRKKTAPQKQQKQLLTTENVSFEVAAAPNDVVVQQHQTETEMQRAPVNKRKKTAPQKLQQQLLNVAAVDDQTQQNVQTEPEMNVQAAPEDLQNGVDQNEAEVNMHYAIIDTEEDNENVQPKKKKINTNAQLGTKTRCTATTRTGHCHH</sequence>
<protein>
    <recommendedName>
        <fullName evidence="4">Gag protein</fullName>
    </recommendedName>
</protein>
<comment type="caution">
    <text evidence="2">The sequence shown here is derived from an EMBL/GenBank/DDBJ whole genome shotgun (WGS) entry which is preliminary data.</text>
</comment>
<evidence type="ECO:0000313" key="2">
    <source>
        <dbReference type="EMBL" id="KAL3094161.1"/>
    </source>
</evidence>
<feature type="compositionally biased region" description="Low complexity" evidence="1">
    <location>
        <begin position="338"/>
        <end position="363"/>
    </location>
</feature>
<keyword evidence="3" id="KW-1185">Reference proteome</keyword>
<proteinExistence type="predicted"/>
<name>A0ABD2JU39_9BILA</name>
<dbReference type="AlphaFoldDB" id="A0ABD2JU39"/>
<feature type="region of interest" description="Disordered" evidence="1">
    <location>
        <begin position="338"/>
        <end position="375"/>
    </location>
</feature>
<feature type="region of interest" description="Disordered" evidence="1">
    <location>
        <begin position="482"/>
        <end position="532"/>
    </location>
</feature>
<gene>
    <name evidence="2" type="ORF">niasHT_028250</name>
</gene>
<dbReference type="EMBL" id="JBICBT010000903">
    <property type="protein sequence ID" value="KAL3094161.1"/>
    <property type="molecule type" value="Genomic_DNA"/>
</dbReference>
<evidence type="ECO:0008006" key="4">
    <source>
        <dbReference type="Google" id="ProtNLM"/>
    </source>
</evidence>
<dbReference type="Proteomes" id="UP001620626">
    <property type="component" value="Unassembled WGS sequence"/>
</dbReference>
<feature type="compositionally biased region" description="Polar residues" evidence="1">
    <location>
        <begin position="523"/>
        <end position="532"/>
    </location>
</feature>
<feature type="compositionally biased region" description="Polar residues" evidence="1">
    <location>
        <begin position="484"/>
        <end position="498"/>
    </location>
</feature>
<evidence type="ECO:0000256" key="1">
    <source>
        <dbReference type="SAM" id="MobiDB-lite"/>
    </source>
</evidence>
<accession>A0ABD2JU39</accession>
<organism evidence="2 3">
    <name type="scientific">Heterodera trifolii</name>
    <dbReference type="NCBI Taxonomy" id="157864"/>
    <lineage>
        <taxon>Eukaryota</taxon>
        <taxon>Metazoa</taxon>
        <taxon>Ecdysozoa</taxon>
        <taxon>Nematoda</taxon>
        <taxon>Chromadorea</taxon>
        <taxon>Rhabditida</taxon>
        <taxon>Tylenchina</taxon>
        <taxon>Tylenchomorpha</taxon>
        <taxon>Tylenchoidea</taxon>
        <taxon>Heteroderidae</taxon>
        <taxon>Heteroderinae</taxon>
        <taxon>Heterodera</taxon>
    </lineage>
</organism>
<dbReference type="PANTHER" id="PTHR33223">
    <property type="entry name" value="CCHC-TYPE DOMAIN-CONTAINING PROTEIN"/>
    <property type="match status" value="1"/>
</dbReference>
<reference evidence="2 3" key="1">
    <citation type="submission" date="2024-10" db="EMBL/GenBank/DDBJ databases">
        <authorList>
            <person name="Kim D."/>
        </authorList>
    </citation>
    <scope>NUCLEOTIDE SEQUENCE [LARGE SCALE GENOMIC DNA]</scope>
    <source>
        <strain evidence="2">BH-2024</strain>
    </source>
</reference>
<evidence type="ECO:0000313" key="3">
    <source>
        <dbReference type="Proteomes" id="UP001620626"/>
    </source>
</evidence>